<evidence type="ECO:0000256" key="4">
    <source>
        <dbReference type="ARBA" id="ARBA00022801"/>
    </source>
</evidence>
<comment type="cofactor">
    <cofactor evidence="10">
        <name>Mg(2+)</name>
        <dbReference type="ChEBI" id="CHEBI:18420"/>
    </cofactor>
    <cofactor evidence="10">
        <name>Mn(2+)</name>
        <dbReference type="ChEBI" id="CHEBI:29035"/>
    </cofactor>
</comment>
<evidence type="ECO:0000256" key="5">
    <source>
        <dbReference type="ARBA" id="ARBA00022842"/>
    </source>
</evidence>
<comment type="subunit">
    <text evidence="9 10">Homodimer, forms a heterotetramer with a Cas2 homodimer.</text>
</comment>
<evidence type="ECO:0000256" key="9">
    <source>
        <dbReference type="ARBA" id="ARBA00038592"/>
    </source>
</evidence>
<sequence length="293" mass="34168">MKEIVFITKQGVKLKRKDNQIVAVYERNKISSFPVNRIDKLFLFGNVEITTSAVSFLLSKNVDIFLLSYSGRLKGVITSPLRSNYTLRLKQYEAFTSPRNIEIAKFFVFQKIKEIEKFIGKQFTELRNKLLGTKDYSEILGIEGRASALFFEKFKEFLDNKNLQFEKREYNPPPDPVNALLSLSYSIFYSLLFSITLSKGYDPYISFLHRKRGTHGAFASDIMEIFRVDLTKFVGVLFNTGIITGEDFENDSEYLLKNNSLKKFIRIYHENVIQNETYLKKINQVFQQLEKIL</sequence>
<dbReference type="GO" id="GO:0003677">
    <property type="term" value="F:DNA binding"/>
    <property type="evidence" value="ECO:0007669"/>
    <property type="project" value="UniProtKB-KW"/>
</dbReference>
<keyword evidence="2 10" id="KW-0479">Metal-binding</keyword>
<dbReference type="GO" id="GO:0043571">
    <property type="term" value="P:maintenance of CRISPR repeat elements"/>
    <property type="evidence" value="ECO:0007669"/>
    <property type="project" value="UniProtKB-UniRule"/>
</dbReference>
<evidence type="ECO:0000256" key="8">
    <source>
        <dbReference type="ARBA" id="ARBA00023211"/>
    </source>
</evidence>
<evidence type="ECO:0000256" key="10">
    <source>
        <dbReference type="HAMAP-Rule" id="MF_01470"/>
    </source>
</evidence>
<gene>
    <name evidence="10" type="primary">cas1</name>
    <name evidence="11" type="ORF">SAMN06265182_1481</name>
</gene>
<comment type="similarity">
    <text evidence="10">Belongs to the CRISPR-associated endonuclease Cas1 family.</text>
</comment>
<dbReference type="GO" id="GO:0051607">
    <property type="term" value="P:defense response to virus"/>
    <property type="evidence" value="ECO:0007669"/>
    <property type="project" value="UniProtKB-UniRule"/>
</dbReference>
<dbReference type="AlphaFoldDB" id="A0A285NJL1"/>
<evidence type="ECO:0000256" key="6">
    <source>
        <dbReference type="ARBA" id="ARBA00023118"/>
    </source>
</evidence>
<keyword evidence="5 10" id="KW-0460">Magnesium</keyword>
<keyword evidence="6 10" id="KW-0051">Antiviral defense</keyword>
<dbReference type="PANTHER" id="PTHR34353">
    <property type="entry name" value="CRISPR-ASSOCIATED ENDONUCLEASE CAS1 1"/>
    <property type="match status" value="1"/>
</dbReference>
<accession>A0A285NJL1</accession>
<keyword evidence="12" id="KW-1185">Reference proteome</keyword>
<feature type="binding site" evidence="10">
    <location>
        <position position="209"/>
    </location>
    <ligand>
        <name>Mn(2+)</name>
        <dbReference type="ChEBI" id="CHEBI:29035"/>
    </ligand>
</feature>
<dbReference type="Pfam" id="PF01867">
    <property type="entry name" value="Cas_Cas1"/>
    <property type="match status" value="1"/>
</dbReference>
<dbReference type="RefSeq" id="WP_097000646.1">
    <property type="nucleotide sequence ID" value="NZ_OBEI01000006.1"/>
</dbReference>
<feature type="binding site" evidence="10">
    <location>
        <position position="224"/>
    </location>
    <ligand>
        <name>Mn(2+)</name>
        <dbReference type="ChEBI" id="CHEBI:29035"/>
    </ligand>
</feature>
<protein>
    <recommendedName>
        <fullName evidence="10">CRISPR-associated endonuclease Cas1</fullName>
        <ecNumber evidence="10">3.1.-.-</ecNumber>
    </recommendedName>
</protein>
<evidence type="ECO:0000256" key="1">
    <source>
        <dbReference type="ARBA" id="ARBA00022722"/>
    </source>
</evidence>
<dbReference type="GO" id="GO:0016787">
    <property type="term" value="F:hydrolase activity"/>
    <property type="evidence" value="ECO:0007669"/>
    <property type="project" value="UniProtKB-KW"/>
</dbReference>
<organism evidence="11 12">
    <name type="scientific">Persephonella hydrogeniphila</name>
    <dbReference type="NCBI Taxonomy" id="198703"/>
    <lineage>
        <taxon>Bacteria</taxon>
        <taxon>Pseudomonadati</taxon>
        <taxon>Aquificota</taxon>
        <taxon>Aquificia</taxon>
        <taxon>Aquificales</taxon>
        <taxon>Hydrogenothermaceae</taxon>
        <taxon>Persephonella</taxon>
    </lineage>
</organism>
<keyword evidence="7 10" id="KW-0238">DNA-binding</keyword>
<evidence type="ECO:0000256" key="3">
    <source>
        <dbReference type="ARBA" id="ARBA00022759"/>
    </source>
</evidence>
<dbReference type="PANTHER" id="PTHR34353:SF2">
    <property type="entry name" value="CRISPR-ASSOCIATED ENDONUCLEASE CAS1 1"/>
    <property type="match status" value="1"/>
</dbReference>
<dbReference type="Gene3D" id="3.100.10.20">
    <property type="entry name" value="CRISPR-associated endonuclease Cas1, N-terminal domain"/>
    <property type="match status" value="1"/>
</dbReference>
<evidence type="ECO:0000313" key="12">
    <source>
        <dbReference type="Proteomes" id="UP000219036"/>
    </source>
</evidence>
<dbReference type="EMBL" id="OBEI01000006">
    <property type="protein sequence ID" value="SNZ09113.1"/>
    <property type="molecule type" value="Genomic_DNA"/>
</dbReference>
<evidence type="ECO:0000313" key="11">
    <source>
        <dbReference type="EMBL" id="SNZ09113.1"/>
    </source>
</evidence>
<dbReference type="GO" id="GO:0046872">
    <property type="term" value="F:metal ion binding"/>
    <property type="evidence" value="ECO:0007669"/>
    <property type="project" value="UniProtKB-UniRule"/>
</dbReference>
<dbReference type="NCBIfam" id="TIGR00287">
    <property type="entry name" value="cas1"/>
    <property type="match status" value="1"/>
</dbReference>
<name>A0A285NJL1_9AQUI</name>
<proteinExistence type="inferred from homology"/>
<dbReference type="InterPro" id="IPR042206">
    <property type="entry name" value="CRISPR-assoc_Cas1_C"/>
</dbReference>
<dbReference type="Gene3D" id="1.20.120.920">
    <property type="entry name" value="CRISPR-associated endonuclease Cas1, C-terminal domain"/>
    <property type="match status" value="1"/>
</dbReference>
<comment type="function">
    <text evidence="10">CRISPR (clustered regularly interspaced short palindromic repeat), is an adaptive immune system that provides protection against mobile genetic elements (viruses, transposable elements and conjugative plasmids). CRISPR clusters contain spacers, sequences complementary to antecedent mobile elements, and target invading nucleic acids. CRISPR clusters are transcribed and processed into CRISPR RNA (crRNA). Acts as a dsDNA endonuclease. Involved in the integration of spacer DNA into the CRISPR cassette.</text>
</comment>
<dbReference type="EC" id="3.1.-.-" evidence="10"/>
<keyword evidence="4 10" id="KW-0378">Hydrolase</keyword>
<feature type="binding site" evidence="10">
    <location>
        <position position="143"/>
    </location>
    <ligand>
        <name>Mn(2+)</name>
        <dbReference type="ChEBI" id="CHEBI:29035"/>
    </ligand>
</feature>
<dbReference type="InterPro" id="IPR002729">
    <property type="entry name" value="CRISPR-assoc_Cas1"/>
</dbReference>
<dbReference type="InterPro" id="IPR042211">
    <property type="entry name" value="CRISPR-assoc_Cas1_N"/>
</dbReference>
<dbReference type="OrthoDB" id="9803119at2"/>
<dbReference type="GO" id="GO:0004519">
    <property type="term" value="F:endonuclease activity"/>
    <property type="evidence" value="ECO:0007669"/>
    <property type="project" value="UniProtKB-UniRule"/>
</dbReference>
<keyword evidence="3 10" id="KW-0255">Endonuclease</keyword>
<keyword evidence="8 10" id="KW-0464">Manganese</keyword>
<dbReference type="HAMAP" id="MF_01470">
    <property type="entry name" value="Cas1"/>
    <property type="match status" value="1"/>
</dbReference>
<dbReference type="Proteomes" id="UP000219036">
    <property type="component" value="Unassembled WGS sequence"/>
</dbReference>
<evidence type="ECO:0000256" key="2">
    <source>
        <dbReference type="ARBA" id="ARBA00022723"/>
    </source>
</evidence>
<reference evidence="12" key="1">
    <citation type="submission" date="2017-09" db="EMBL/GenBank/DDBJ databases">
        <authorList>
            <person name="Varghese N."/>
            <person name="Submissions S."/>
        </authorList>
    </citation>
    <scope>NUCLEOTIDE SEQUENCE [LARGE SCALE GENOMIC DNA]</scope>
    <source>
        <strain evidence="12">DSM 15103</strain>
    </source>
</reference>
<keyword evidence="1 10" id="KW-0540">Nuclease</keyword>
<evidence type="ECO:0000256" key="7">
    <source>
        <dbReference type="ARBA" id="ARBA00023125"/>
    </source>
</evidence>
<dbReference type="InterPro" id="IPR050646">
    <property type="entry name" value="Cas1"/>
</dbReference>
<dbReference type="CDD" id="cd09634">
    <property type="entry name" value="Cas1_I-II-III"/>
    <property type="match status" value="1"/>
</dbReference>